<feature type="chain" id="PRO_5037153708" evidence="3">
    <location>
        <begin position="23"/>
        <end position="1339"/>
    </location>
</feature>
<gene>
    <name evidence="5" type="ORF">K8I29_08190</name>
</gene>
<dbReference type="InterPro" id="IPR003672">
    <property type="entry name" value="CobN/Mg_chltase"/>
</dbReference>
<evidence type="ECO:0000259" key="4">
    <source>
        <dbReference type="Pfam" id="PF02514"/>
    </source>
</evidence>
<comment type="caution">
    <text evidence="5">The sequence shown here is derived from an EMBL/GenBank/DDBJ whole genome shotgun (WGS) entry which is preliminary data.</text>
</comment>
<evidence type="ECO:0000313" key="5">
    <source>
        <dbReference type="EMBL" id="MBZ0156178.1"/>
    </source>
</evidence>
<keyword evidence="2" id="KW-0472">Membrane</keyword>
<dbReference type="CDD" id="cd10150">
    <property type="entry name" value="CobN_like"/>
    <property type="match status" value="1"/>
</dbReference>
<evidence type="ECO:0000256" key="3">
    <source>
        <dbReference type="SAM" id="SignalP"/>
    </source>
</evidence>
<keyword evidence="2" id="KW-0812">Transmembrane</keyword>
<dbReference type="Pfam" id="PF02514">
    <property type="entry name" value="CobN-Mg_chel"/>
    <property type="match status" value="2"/>
</dbReference>
<feature type="domain" description="CobN/magnesium chelatase" evidence="4">
    <location>
        <begin position="131"/>
        <end position="725"/>
    </location>
</feature>
<evidence type="ECO:0000256" key="2">
    <source>
        <dbReference type="SAM" id="Phobius"/>
    </source>
</evidence>
<dbReference type="Proteomes" id="UP000705867">
    <property type="component" value="Unassembled WGS sequence"/>
</dbReference>
<keyword evidence="3" id="KW-0732">Signal</keyword>
<feature type="signal peptide" evidence="3">
    <location>
        <begin position="1"/>
        <end position="22"/>
    </location>
</feature>
<feature type="domain" description="CobN/magnesium chelatase" evidence="4">
    <location>
        <begin position="733"/>
        <end position="1176"/>
    </location>
</feature>
<feature type="transmembrane region" description="Helical" evidence="2">
    <location>
        <begin position="1301"/>
        <end position="1320"/>
    </location>
</feature>
<name>A0A953J4I5_9BACT</name>
<sequence length="1339" mass="149851">MFLNRLLFSLVLTCLFALSAHAEPLGVSLLLGDTYTRTALEAVKTLKREHPELEHVSFHTYPSRDIRNRDLSALKASKLVIILIMGRELSDALAPELAEVIKKGGKVYAVGGAYDPDHRERGIRLDARISEYYSAGGAGNIKNMILYALKKDFAFRVPFAPPVKPPESGIYEHTTGKVFESFDDYAKACPSCRPDRPWVGIVFYRNTLEPGRSPYLDALITRLEDEGLNVLPVFGFPPEAPVERFFFTGKGEARVRTVIAVGMKVGVKPAALIPLLSRLNVPVINAIVLYRLSRDEWERSPVGLDILERTWQVAQPEMAGIIQPTVIATKETMRDPGTGVEYVEEMPLPGRIQRLALRVRAWITLQEKPNKEKKIALIYYNYPPGKQNIGASYLNVLPESLWEIRKRLLAEGYDAGQEDLEKRTLFNEIFTYARNLGNWAQGELDRLARSGRAVLLPVDTYAQWFGRLPEGLRKEILKSWGPPEKSSVMIWQDERGRRFFVLPALRYGNILFTPQPSRGVEQDVKKAYHDTKTPPHHQYVAFYLWLKNEFGADAVAHIGTHGTHEWLSGKEVGFGEDDPAEALIQDMPNIYPYIVDNVGEGLQAKRRGMAVNISHMTPPFDSAGLNRELRELASLIVDYTVAKEKSPSVAEAKRAEINHAAKKMGLLKDLGLTGITDDEEMEEVEHYLKEIAEKQTPFGLHTFGKSPDERARKSTAGAILALEKGLTGEERARRRADLEKRIAESGEKELDAFINALAGRYVPAGQGNDPLRNPDSLPTGKNPYAFDPTKIPTPGIYAMGAKLAKELTEGYRERHGIYPDKLTMNLFAIETIRHEGVMESQIMHLMGIRPRWDERGRVIGIEALPRSDLGRQRIDVTILPTGLYRDLFPNLMVLLDNAVSLAREQKEEDNTIRANVSRTKELLLKKGIEEERAERLASVRIFTEEPGSYGTGIDTVITMSNTWSSERQVSDVYFKRMSHPFGQGFWGERVAVRSPAGDREEVNSMLFKRALSGSRMAVHSSSGNLFATLDNDDYFQYLGGAAMAIRALDGKTPEVYITDISNPALPKQESLDKAMGREMRTRYLNPEWIKGMMKEGYAGAKFMHQVIEHLWGWQVTVPEAVDAAKWNEMYETYVLDKNGLDIKQLFGKAKNMWAYQSMVARMLESVRKEYWKPERKVVETLSKEYAETAKAVGLACCDHTCNNPLLTRFTASVLLSVPGFRNHAQDLMKALDTVRNPAKNPAKSSGRADGGVSSQKAAVGKTLRAPQSAPGGEGQEGGKDGKVEGYEMQEVGTTGASSAPIPYLFIAGFLGVVLLLALGWRRRGERKKAGKGRGRDRRE</sequence>
<dbReference type="PANTHER" id="PTHR44119">
    <property type="entry name" value="MAGNESIUM-CHELATASE SUBUNIT CHLH, CHLOROPLASTIC"/>
    <property type="match status" value="1"/>
</dbReference>
<reference evidence="5" key="1">
    <citation type="journal article" date="2021" name="bioRxiv">
        <title>Unraveling nitrogen, sulfur and carbon metabolic pathways and microbial community transcriptional responses to substrate deprivation and toxicity stresses in a bioreactor mimicking anoxic brackish coastal sediment conditions.</title>
        <authorList>
            <person name="Martins P.D."/>
            <person name="Echeveste M.J."/>
            <person name="Arshad A."/>
            <person name="Kurth J."/>
            <person name="Ouboter H."/>
            <person name="Jetten M.S.M."/>
            <person name="Welte C.U."/>
        </authorList>
    </citation>
    <scope>NUCLEOTIDE SEQUENCE</scope>
    <source>
        <strain evidence="5">MAG_39</strain>
    </source>
</reference>
<protein>
    <submittedName>
        <fullName evidence="5">Cobaltochelatase subunit CobN</fullName>
    </submittedName>
</protein>
<feature type="region of interest" description="Disordered" evidence="1">
    <location>
        <begin position="1234"/>
        <end position="1282"/>
    </location>
</feature>
<keyword evidence="2" id="KW-1133">Transmembrane helix</keyword>
<accession>A0A953J4I5</accession>
<evidence type="ECO:0000313" key="6">
    <source>
        <dbReference type="Proteomes" id="UP000705867"/>
    </source>
</evidence>
<dbReference type="EMBL" id="JAIOIV010000067">
    <property type="protein sequence ID" value="MBZ0156178.1"/>
    <property type="molecule type" value="Genomic_DNA"/>
</dbReference>
<reference evidence="5" key="2">
    <citation type="submission" date="2021-08" db="EMBL/GenBank/DDBJ databases">
        <authorList>
            <person name="Dalcin Martins P."/>
        </authorList>
    </citation>
    <scope>NUCLEOTIDE SEQUENCE</scope>
    <source>
        <strain evidence="5">MAG_39</strain>
    </source>
</reference>
<dbReference type="PANTHER" id="PTHR44119:SF4">
    <property type="entry name" value="AEROBIC COBALTOCHELATASE SUBUNIT COBN"/>
    <property type="match status" value="1"/>
</dbReference>
<evidence type="ECO:0000256" key="1">
    <source>
        <dbReference type="SAM" id="MobiDB-lite"/>
    </source>
</evidence>
<proteinExistence type="predicted"/>
<organism evidence="5 6">
    <name type="scientific">Candidatus Nitrobium versatile</name>
    <dbReference type="NCBI Taxonomy" id="2884831"/>
    <lineage>
        <taxon>Bacteria</taxon>
        <taxon>Pseudomonadati</taxon>
        <taxon>Nitrospirota</taxon>
        <taxon>Nitrospiria</taxon>
        <taxon>Nitrospirales</taxon>
        <taxon>Nitrospiraceae</taxon>
        <taxon>Candidatus Nitrobium</taxon>
    </lineage>
</organism>